<evidence type="ECO:0000256" key="1">
    <source>
        <dbReference type="ARBA" id="ARBA00004370"/>
    </source>
</evidence>
<proteinExistence type="predicted"/>
<keyword evidence="7" id="KW-1185">Reference proteome</keyword>
<dbReference type="GO" id="GO:0005886">
    <property type="term" value="C:plasma membrane"/>
    <property type="evidence" value="ECO:0007669"/>
    <property type="project" value="TreeGrafter"/>
</dbReference>
<evidence type="ECO:0000256" key="4">
    <source>
        <dbReference type="ARBA" id="ARBA00023136"/>
    </source>
</evidence>
<evidence type="ECO:0000313" key="6">
    <source>
        <dbReference type="EMBL" id="VDM65391.1"/>
    </source>
</evidence>
<dbReference type="OrthoDB" id="5856762at2759"/>
<dbReference type="InterPro" id="IPR023298">
    <property type="entry name" value="ATPase_P-typ_TM_dom_sf"/>
</dbReference>
<dbReference type="Proteomes" id="UP000270094">
    <property type="component" value="Unassembled WGS sequence"/>
</dbReference>
<dbReference type="PROSITE" id="PS00154">
    <property type="entry name" value="ATPASE_E1_E2"/>
    <property type="match status" value="1"/>
</dbReference>
<dbReference type="InterPro" id="IPR023299">
    <property type="entry name" value="ATPase_P-typ_cyto_dom_N"/>
</dbReference>
<comment type="subcellular location">
    <subcellularLocation>
        <location evidence="1">Membrane</location>
    </subcellularLocation>
</comment>
<feature type="transmembrane region" description="Helical" evidence="5">
    <location>
        <begin position="20"/>
        <end position="36"/>
    </location>
</feature>
<dbReference type="SUPFAM" id="SSF81665">
    <property type="entry name" value="Calcium ATPase, transmembrane domain M"/>
    <property type="match status" value="1"/>
</dbReference>
<dbReference type="Gene3D" id="2.70.150.10">
    <property type="entry name" value="Calcium-transporting ATPase, cytoplasmic transduction domain A"/>
    <property type="match status" value="1"/>
</dbReference>
<dbReference type="EMBL" id="UYYB01000633">
    <property type="protein sequence ID" value="VDM65391.1"/>
    <property type="molecule type" value="Genomic_DNA"/>
</dbReference>
<dbReference type="InterPro" id="IPR018303">
    <property type="entry name" value="ATPase_P-typ_P_site"/>
</dbReference>
<organism evidence="6 7">
    <name type="scientific">Strongylus vulgaris</name>
    <name type="common">Blood worm</name>
    <dbReference type="NCBI Taxonomy" id="40348"/>
    <lineage>
        <taxon>Eukaryota</taxon>
        <taxon>Metazoa</taxon>
        <taxon>Ecdysozoa</taxon>
        <taxon>Nematoda</taxon>
        <taxon>Chromadorea</taxon>
        <taxon>Rhabditida</taxon>
        <taxon>Rhabditina</taxon>
        <taxon>Rhabditomorpha</taxon>
        <taxon>Strongyloidea</taxon>
        <taxon>Strongylidae</taxon>
        <taxon>Strongylus</taxon>
    </lineage>
</organism>
<name>A0A3P7HWM0_STRVU</name>
<dbReference type="PANTHER" id="PTHR24092:SF150">
    <property type="entry name" value="PHOSPHOLIPID-TRANSPORTING ATPASE"/>
    <property type="match status" value="1"/>
</dbReference>
<evidence type="ECO:0000256" key="3">
    <source>
        <dbReference type="ARBA" id="ARBA00022989"/>
    </source>
</evidence>
<dbReference type="InterPro" id="IPR008250">
    <property type="entry name" value="ATPase_P-typ_transduc_dom_A_sf"/>
</dbReference>
<dbReference type="GO" id="GO:0140326">
    <property type="term" value="F:ATPase-coupled intramembrane lipid transporter activity"/>
    <property type="evidence" value="ECO:0007669"/>
    <property type="project" value="TreeGrafter"/>
</dbReference>
<dbReference type="SUPFAM" id="SSF81653">
    <property type="entry name" value="Calcium ATPase, transduction domain A"/>
    <property type="match status" value="1"/>
</dbReference>
<protein>
    <recommendedName>
        <fullName evidence="8">P-type ATPase N-terminal domain-containing protein</fullName>
    </recommendedName>
</protein>
<keyword evidence="4 5" id="KW-0472">Membrane</keyword>
<keyword evidence="2 5" id="KW-0812">Transmembrane</keyword>
<dbReference type="GO" id="GO:0000166">
    <property type="term" value="F:nucleotide binding"/>
    <property type="evidence" value="ECO:0007669"/>
    <property type="project" value="InterPro"/>
</dbReference>
<feature type="transmembrane region" description="Helical" evidence="5">
    <location>
        <begin position="287"/>
        <end position="311"/>
    </location>
</feature>
<dbReference type="SUPFAM" id="SSF81660">
    <property type="entry name" value="Metal cation-transporting ATPase, ATP-binding domain N"/>
    <property type="match status" value="1"/>
</dbReference>
<dbReference type="Gene3D" id="3.40.1110.10">
    <property type="entry name" value="Calcium-transporting ATPase, cytoplasmic domain N"/>
    <property type="match status" value="1"/>
</dbReference>
<accession>A0A3P7HWM0</accession>
<dbReference type="PANTHER" id="PTHR24092">
    <property type="entry name" value="PROBABLE PHOSPHOLIPID-TRANSPORTING ATPASE"/>
    <property type="match status" value="1"/>
</dbReference>
<evidence type="ECO:0000256" key="5">
    <source>
        <dbReference type="SAM" id="Phobius"/>
    </source>
</evidence>
<evidence type="ECO:0000313" key="7">
    <source>
        <dbReference type="Proteomes" id="UP000270094"/>
    </source>
</evidence>
<sequence length="537" mass="59726">MAPGKYFLPGLAPFGRQATVVPLTFIIGCSAVREIYEDLRRRVRDRKVNYQMCFAHTDNGWRAVRWCELHVGQLIRAVNGEQLAADCLILATSEPGSVAYVETANLDGESSLKEFWNSNTEIVYDAPNRNIYEFQGYLTGDSALLSSQQDSVSLSHDFINASTLNSQERPNYLTLGFAAKDSTPHNGVVTPAMVALSNAHIILRGARLKNTDNIYGIVLYTGSDTKLIKNSIKRVMKSSLLASITNSVMLTQFGIVLLLCVAHSILGRLAQPVPFLVSQFTNHFDDSLMSIFLQCLVLFSGFIPISLYVTLEMIQIVQGTFIQKVKYVMSDKTGTLTQNCMRFRMCSVGGVKYANRRSRREKDFSPKKLINHMTTNEMKNATQIREFLIACAICHTATTDKNSSGNQRPFFHATSPDEHALLELAADAGFVFKKRPPGKCIVNVVGGFVPIVLEVSPAPEICFDDLKLGTTLEYDLVAVLEFDSIRKRMSVIVKDPNGNYKLYIKGADQKIFERLGYASAKEMKRTGGHLQQFAFSG</sequence>
<dbReference type="PROSITE" id="PS51257">
    <property type="entry name" value="PROKAR_LIPOPROTEIN"/>
    <property type="match status" value="1"/>
</dbReference>
<evidence type="ECO:0000256" key="2">
    <source>
        <dbReference type="ARBA" id="ARBA00022692"/>
    </source>
</evidence>
<keyword evidence="3 5" id="KW-1133">Transmembrane helix</keyword>
<dbReference type="GO" id="GO:0045332">
    <property type="term" value="P:phospholipid translocation"/>
    <property type="evidence" value="ECO:0007669"/>
    <property type="project" value="TreeGrafter"/>
</dbReference>
<feature type="transmembrane region" description="Helical" evidence="5">
    <location>
        <begin position="240"/>
        <end position="267"/>
    </location>
</feature>
<evidence type="ECO:0008006" key="8">
    <source>
        <dbReference type="Google" id="ProtNLM"/>
    </source>
</evidence>
<gene>
    <name evidence="6" type="ORF">SVUK_LOCUS389</name>
</gene>
<dbReference type="AlphaFoldDB" id="A0A3P7HWM0"/>
<dbReference type="Pfam" id="PF13246">
    <property type="entry name" value="Cation_ATPase"/>
    <property type="match status" value="1"/>
</dbReference>
<reference evidence="6 7" key="1">
    <citation type="submission" date="2018-11" db="EMBL/GenBank/DDBJ databases">
        <authorList>
            <consortium name="Pathogen Informatics"/>
        </authorList>
    </citation>
    <scope>NUCLEOTIDE SEQUENCE [LARGE SCALE GENOMIC DNA]</scope>
</reference>